<dbReference type="EMBL" id="JBFXLU010000189">
    <property type="protein sequence ID" value="KAL2835946.1"/>
    <property type="molecule type" value="Genomic_DNA"/>
</dbReference>
<name>A0ABR4J7X3_9EURO</name>
<gene>
    <name evidence="1" type="ORF">BJY01DRAFT_222781</name>
</gene>
<sequence length="162" mass="18169">MFVYGIFAVLVHQVGRSRQVACHHFASFEPYFSVSSRFFCHMSQPHLTFSVCARSCDLEAMFQGIDDGPGRWVLAASSLDSPVWRDHRFLALCARHELCLSISGLQPWFDIAAGPNAEAPSGMDLHSRYLAFVFVSRSRVFSSRIHLLRSSATGLFGEFYGI</sequence>
<keyword evidence="2" id="KW-1185">Reference proteome</keyword>
<evidence type="ECO:0000313" key="2">
    <source>
        <dbReference type="Proteomes" id="UP001610446"/>
    </source>
</evidence>
<dbReference type="Proteomes" id="UP001610446">
    <property type="component" value="Unassembled WGS sequence"/>
</dbReference>
<protein>
    <recommendedName>
        <fullName evidence="3">Secreted protein</fullName>
    </recommendedName>
</protein>
<evidence type="ECO:0008006" key="3">
    <source>
        <dbReference type="Google" id="ProtNLM"/>
    </source>
</evidence>
<reference evidence="1 2" key="1">
    <citation type="submission" date="2024-07" db="EMBL/GenBank/DDBJ databases">
        <title>Section-level genome sequencing and comparative genomics of Aspergillus sections Usti and Cavernicolus.</title>
        <authorList>
            <consortium name="Lawrence Berkeley National Laboratory"/>
            <person name="Nybo J.L."/>
            <person name="Vesth T.C."/>
            <person name="Theobald S."/>
            <person name="Frisvad J.C."/>
            <person name="Larsen T.O."/>
            <person name="Kjaerboelling I."/>
            <person name="Rothschild-Mancinelli K."/>
            <person name="Lyhne E.K."/>
            <person name="Kogle M.E."/>
            <person name="Barry K."/>
            <person name="Clum A."/>
            <person name="Na H."/>
            <person name="Ledsgaard L."/>
            <person name="Lin J."/>
            <person name="Lipzen A."/>
            <person name="Kuo A."/>
            <person name="Riley R."/>
            <person name="Mondo S."/>
            <person name="Labutti K."/>
            <person name="Haridas S."/>
            <person name="Pangalinan J."/>
            <person name="Salamov A.A."/>
            <person name="Simmons B.A."/>
            <person name="Magnuson J.K."/>
            <person name="Chen J."/>
            <person name="Drula E."/>
            <person name="Henrissat B."/>
            <person name="Wiebenga A."/>
            <person name="Lubbers R.J."/>
            <person name="Gomes A.C."/>
            <person name="Makela M.R."/>
            <person name="Stajich J."/>
            <person name="Grigoriev I.V."/>
            <person name="Mortensen U.H."/>
            <person name="De Vries R.P."/>
            <person name="Baker S.E."/>
            <person name="Andersen M.R."/>
        </authorList>
    </citation>
    <scope>NUCLEOTIDE SEQUENCE [LARGE SCALE GENOMIC DNA]</scope>
    <source>
        <strain evidence="1 2">CBS 123904</strain>
    </source>
</reference>
<organism evidence="1 2">
    <name type="scientific">Aspergillus pseudoustus</name>
    <dbReference type="NCBI Taxonomy" id="1810923"/>
    <lineage>
        <taxon>Eukaryota</taxon>
        <taxon>Fungi</taxon>
        <taxon>Dikarya</taxon>
        <taxon>Ascomycota</taxon>
        <taxon>Pezizomycotina</taxon>
        <taxon>Eurotiomycetes</taxon>
        <taxon>Eurotiomycetidae</taxon>
        <taxon>Eurotiales</taxon>
        <taxon>Aspergillaceae</taxon>
        <taxon>Aspergillus</taxon>
        <taxon>Aspergillus subgen. Nidulantes</taxon>
    </lineage>
</organism>
<proteinExistence type="predicted"/>
<comment type="caution">
    <text evidence="1">The sequence shown here is derived from an EMBL/GenBank/DDBJ whole genome shotgun (WGS) entry which is preliminary data.</text>
</comment>
<accession>A0ABR4J7X3</accession>
<evidence type="ECO:0000313" key="1">
    <source>
        <dbReference type="EMBL" id="KAL2835946.1"/>
    </source>
</evidence>